<dbReference type="AlphaFoldDB" id="A0A8J3XRZ7"/>
<sequence>MTKTTSAGEQAKRNTTKSTQKASTWLDSATIYSLPNAPVVFTVSANAGIPWIRDPRSSPSWQSLQRVPGSQGGAVTDITVAEDFYANYTPDPFTTSALKVTARTVGGIYFTVCRLGNLTTLSIPLPTSGPLPCTPWALLPN</sequence>
<reference evidence="1" key="1">
    <citation type="submission" date="2021-01" db="EMBL/GenBank/DDBJ databases">
        <title>Whole genome shotgun sequence of Planotetraspora silvatica NBRC 100141.</title>
        <authorList>
            <person name="Komaki H."/>
            <person name="Tamura T."/>
        </authorList>
    </citation>
    <scope>NUCLEOTIDE SEQUENCE</scope>
    <source>
        <strain evidence="1">NBRC 100141</strain>
    </source>
</reference>
<keyword evidence="2" id="KW-1185">Reference proteome</keyword>
<proteinExistence type="predicted"/>
<organism evidence="1 2">
    <name type="scientific">Planotetraspora silvatica</name>
    <dbReference type="NCBI Taxonomy" id="234614"/>
    <lineage>
        <taxon>Bacteria</taxon>
        <taxon>Bacillati</taxon>
        <taxon>Actinomycetota</taxon>
        <taxon>Actinomycetes</taxon>
        <taxon>Streptosporangiales</taxon>
        <taxon>Streptosporangiaceae</taxon>
        <taxon>Planotetraspora</taxon>
    </lineage>
</organism>
<dbReference type="RefSeq" id="WP_203974696.1">
    <property type="nucleotide sequence ID" value="NZ_BAAAKY010000014.1"/>
</dbReference>
<accession>A0A8J3XRZ7</accession>
<evidence type="ECO:0000313" key="1">
    <source>
        <dbReference type="EMBL" id="GII46713.1"/>
    </source>
</evidence>
<comment type="caution">
    <text evidence="1">The sequence shown here is derived from an EMBL/GenBank/DDBJ whole genome shotgun (WGS) entry which is preliminary data.</text>
</comment>
<evidence type="ECO:0000313" key="2">
    <source>
        <dbReference type="Proteomes" id="UP000644610"/>
    </source>
</evidence>
<name>A0A8J3XRZ7_9ACTN</name>
<dbReference type="EMBL" id="BOOQ01000019">
    <property type="protein sequence ID" value="GII46713.1"/>
    <property type="molecule type" value="Genomic_DNA"/>
</dbReference>
<dbReference type="Proteomes" id="UP000644610">
    <property type="component" value="Unassembled WGS sequence"/>
</dbReference>
<protein>
    <submittedName>
        <fullName evidence="1">Uncharacterized protein</fullName>
    </submittedName>
</protein>
<gene>
    <name evidence="1" type="ORF">Psi02_31370</name>
</gene>